<dbReference type="GO" id="GO:0016887">
    <property type="term" value="F:ATP hydrolysis activity"/>
    <property type="evidence" value="ECO:0007669"/>
    <property type="project" value="InterPro"/>
</dbReference>
<evidence type="ECO:0000256" key="3">
    <source>
        <dbReference type="ARBA" id="ARBA00022618"/>
    </source>
</evidence>
<dbReference type="eggNOG" id="KOG0996">
    <property type="taxonomic scope" value="Eukaryota"/>
</dbReference>
<comment type="similarity">
    <text evidence="2">Belongs to the SMC family. SMC4 subfamily.</text>
</comment>
<dbReference type="Gene3D" id="1.10.287.1490">
    <property type="match status" value="2"/>
</dbReference>
<dbReference type="OMA" id="CPALDNM"/>
<dbReference type="PANTHER" id="PTHR18937:SF172">
    <property type="entry name" value="STRUCTURAL MAINTENANCE OF CHROMOSOMES PROTEIN"/>
    <property type="match status" value="1"/>
</dbReference>
<keyword evidence="6" id="KW-0067">ATP-binding</keyword>
<keyword evidence="3" id="KW-0132">Cell division</keyword>
<dbReference type="GO" id="GO:0000796">
    <property type="term" value="C:condensin complex"/>
    <property type="evidence" value="ECO:0000318"/>
    <property type="project" value="GO_Central"/>
</dbReference>
<dbReference type="PIRSF" id="PIRSF005719">
    <property type="entry name" value="SMC"/>
    <property type="match status" value="1"/>
</dbReference>
<dbReference type="KEGG" id="ago:AGOS_AGR089C"/>
<reference evidence="16" key="2">
    <citation type="journal article" date="2013" name="G3 (Bethesda)">
        <title>Genomes of Ashbya fungi isolated from insects reveal four mating-type loci, numerous translocations, lack of transposons, and distinct gene duplications.</title>
        <authorList>
            <person name="Dietrich F.S."/>
            <person name="Voegeli S."/>
            <person name="Kuo S."/>
            <person name="Philippsen P."/>
        </authorList>
    </citation>
    <scope>GENOME REANNOTATION</scope>
    <source>
        <strain evidence="16">ATCC 10895 / CBS 109.51 / FGSC 9923 / NRRL Y-1056</strain>
    </source>
</reference>
<dbReference type="InterPro" id="IPR010935">
    <property type="entry name" value="SMC_hinge"/>
</dbReference>
<keyword evidence="5" id="KW-0498">Mitosis</keyword>
<keyword evidence="16" id="KW-1185">Reference proteome</keyword>
<proteinExistence type="inferred from homology"/>
<dbReference type="GO" id="GO:0007076">
    <property type="term" value="P:mitotic chromosome condensation"/>
    <property type="evidence" value="ECO:0000318"/>
    <property type="project" value="GO_Central"/>
</dbReference>
<dbReference type="SUPFAM" id="SSF75553">
    <property type="entry name" value="Smc hinge domain"/>
    <property type="match status" value="1"/>
</dbReference>
<dbReference type="Proteomes" id="UP000000591">
    <property type="component" value="Chromosome VII"/>
</dbReference>
<evidence type="ECO:0000256" key="12">
    <source>
        <dbReference type="SAM" id="Coils"/>
    </source>
</evidence>
<evidence type="ECO:0000256" key="9">
    <source>
        <dbReference type="ARBA" id="ARBA00023242"/>
    </source>
</evidence>
<evidence type="ECO:0000256" key="6">
    <source>
        <dbReference type="ARBA" id="ARBA00022840"/>
    </source>
</evidence>
<dbReference type="Pfam" id="PF06470">
    <property type="entry name" value="SMC_hinge"/>
    <property type="match status" value="1"/>
</dbReference>
<evidence type="ECO:0000256" key="13">
    <source>
        <dbReference type="SAM" id="MobiDB-lite"/>
    </source>
</evidence>
<dbReference type="STRING" id="284811.Q74ZW9"/>
<evidence type="ECO:0000256" key="2">
    <source>
        <dbReference type="ARBA" id="ARBA00006005"/>
    </source>
</evidence>
<dbReference type="GeneID" id="4623056"/>
<reference evidence="15 16" key="1">
    <citation type="journal article" date="2004" name="Science">
        <title>The Ashbya gossypii genome as a tool for mapping the ancient Saccharomyces cerevisiae genome.</title>
        <authorList>
            <person name="Dietrich F.S."/>
            <person name="Voegeli S."/>
            <person name="Brachat S."/>
            <person name="Lerch A."/>
            <person name="Gates K."/>
            <person name="Steiner S."/>
            <person name="Mohr C."/>
            <person name="Pohlmann R."/>
            <person name="Luedi P."/>
            <person name="Choi S."/>
            <person name="Wing R.A."/>
            <person name="Flavier A."/>
            <person name="Gaffney T.D."/>
            <person name="Philippsen P."/>
        </authorList>
    </citation>
    <scope>NUCLEOTIDE SEQUENCE [LARGE SCALE GENOMIC DNA]</scope>
    <source>
        <strain evidence="16">ATCC 10895 / CBS 109.51 / FGSC 9923 / NRRL Y-1056</strain>
    </source>
</reference>
<evidence type="ECO:0000256" key="10">
    <source>
        <dbReference type="ARBA" id="ARBA00023306"/>
    </source>
</evidence>
<name>Q74ZW9_EREGS</name>
<feature type="domain" description="SMC hinge" evidence="14">
    <location>
        <begin position="638"/>
        <end position="751"/>
    </location>
</feature>
<comment type="subcellular location">
    <subcellularLocation>
        <location evidence="1 11">Nucleus</location>
    </subcellularLocation>
</comment>
<protein>
    <recommendedName>
        <fullName evidence="11">Structural maintenance of chromosomes protein</fullName>
    </recommendedName>
</protein>
<evidence type="ECO:0000256" key="5">
    <source>
        <dbReference type="ARBA" id="ARBA00022776"/>
    </source>
</evidence>
<evidence type="ECO:0000259" key="14">
    <source>
        <dbReference type="SMART" id="SM00968"/>
    </source>
</evidence>
<feature type="region of interest" description="Disordered" evidence="13">
    <location>
        <begin position="1"/>
        <end position="75"/>
    </location>
</feature>
<feature type="coiled-coil region" evidence="12">
    <location>
        <begin position="1153"/>
        <end position="1197"/>
    </location>
</feature>
<dbReference type="OrthoDB" id="5575062at2759"/>
<dbReference type="FunCoup" id="Q74ZW9">
    <property type="interactions" value="910"/>
</dbReference>
<evidence type="ECO:0000256" key="8">
    <source>
        <dbReference type="ARBA" id="ARBA00023067"/>
    </source>
</evidence>
<evidence type="ECO:0000256" key="11">
    <source>
        <dbReference type="PIRNR" id="PIRNR005719"/>
    </source>
</evidence>
<dbReference type="GO" id="GO:0051301">
    <property type="term" value="P:cell division"/>
    <property type="evidence" value="ECO:0007669"/>
    <property type="project" value="UniProtKB-KW"/>
</dbReference>
<dbReference type="InterPro" id="IPR027417">
    <property type="entry name" value="P-loop_NTPase"/>
</dbReference>
<dbReference type="GO" id="GO:0005524">
    <property type="term" value="F:ATP binding"/>
    <property type="evidence" value="ECO:0007669"/>
    <property type="project" value="UniProtKB-KW"/>
</dbReference>
<dbReference type="SUPFAM" id="SSF52540">
    <property type="entry name" value="P-loop containing nucleoside triphosphate hydrolases"/>
    <property type="match status" value="1"/>
</dbReference>
<feature type="compositionally biased region" description="Polar residues" evidence="13">
    <location>
        <begin position="30"/>
        <end position="39"/>
    </location>
</feature>
<feature type="coiled-coil region" evidence="12">
    <location>
        <begin position="985"/>
        <end position="1061"/>
    </location>
</feature>
<keyword evidence="7 12" id="KW-0175">Coiled coil</keyword>
<evidence type="ECO:0000256" key="1">
    <source>
        <dbReference type="ARBA" id="ARBA00004123"/>
    </source>
</evidence>
<dbReference type="Pfam" id="PF02463">
    <property type="entry name" value="SMC_N"/>
    <property type="match status" value="1"/>
</dbReference>
<organism evidence="15 16">
    <name type="scientific">Eremothecium gossypii (strain ATCC 10895 / CBS 109.51 / FGSC 9923 / NRRL Y-1056)</name>
    <name type="common">Yeast</name>
    <name type="synonym">Ashbya gossypii</name>
    <dbReference type="NCBI Taxonomy" id="284811"/>
    <lineage>
        <taxon>Eukaryota</taxon>
        <taxon>Fungi</taxon>
        <taxon>Dikarya</taxon>
        <taxon>Ascomycota</taxon>
        <taxon>Saccharomycotina</taxon>
        <taxon>Saccharomycetes</taxon>
        <taxon>Saccharomycetales</taxon>
        <taxon>Saccharomycetaceae</taxon>
        <taxon>Eremothecium</taxon>
    </lineage>
</organism>
<dbReference type="FunFam" id="3.40.50.300:FF:000481">
    <property type="entry name" value="Structural maintenance of chromosomes 4"/>
    <property type="match status" value="1"/>
</dbReference>
<dbReference type="InterPro" id="IPR003395">
    <property type="entry name" value="RecF/RecN/SMC_N"/>
</dbReference>
<feature type="coiled-coil region" evidence="12">
    <location>
        <begin position="363"/>
        <end position="621"/>
    </location>
</feature>
<dbReference type="RefSeq" id="NP_986754.1">
    <property type="nucleotide sequence ID" value="NM_211816.1"/>
</dbReference>
<dbReference type="InParanoid" id="Q74ZW9"/>
<dbReference type="Gene3D" id="3.30.70.1620">
    <property type="match status" value="1"/>
</dbReference>
<dbReference type="InterPro" id="IPR024704">
    <property type="entry name" value="SMC"/>
</dbReference>
<dbReference type="InterPro" id="IPR036277">
    <property type="entry name" value="SMC_hinge_sf"/>
</dbReference>
<keyword evidence="8" id="KW-0226">DNA condensation</keyword>
<evidence type="ECO:0000313" key="15">
    <source>
        <dbReference type="EMBL" id="AAS54578.1"/>
    </source>
</evidence>
<gene>
    <name evidence="15" type="ORF">AGOS_AGR089C</name>
</gene>
<feature type="compositionally biased region" description="Low complexity" evidence="13">
    <location>
        <begin position="56"/>
        <end position="75"/>
    </location>
</feature>
<evidence type="ECO:0000256" key="7">
    <source>
        <dbReference type="ARBA" id="ARBA00023054"/>
    </source>
</evidence>
<evidence type="ECO:0000256" key="4">
    <source>
        <dbReference type="ARBA" id="ARBA00022741"/>
    </source>
</evidence>
<dbReference type="HOGENOM" id="CLU_001042_4_1_1"/>
<dbReference type="GO" id="GO:0005634">
    <property type="term" value="C:nucleus"/>
    <property type="evidence" value="ECO:0007669"/>
    <property type="project" value="UniProtKB-SubCell"/>
</dbReference>
<keyword evidence="10" id="KW-0131">Cell cycle</keyword>
<keyword evidence="9 11" id="KW-0539">Nucleus</keyword>
<dbReference type="SMART" id="SM00968">
    <property type="entry name" value="SMC_hinge"/>
    <property type="match status" value="1"/>
</dbReference>
<evidence type="ECO:0000313" key="16">
    <source>
        <dbReference type="Proteomes" id="UP000000591"/>
    </source>
</evidence>
<dbReference type="PANTHER" id="PTHR18937">
    <property type="entry name" value="STRUCTURAL MAINTENANCE OF CHROMOSOMES SMC FAMILY MEMBER"/>
    <property type="match status" value="1"/>
</dbReference>
<accession>Q74ZW9</accession>
<dbReference type="FunFam" id="3.40.50.300:FF:000585">
    <property type="entry name" value="Structural maintenance of chromosomes 4"/>
    <property type="match status" value="1"/>
</dbReference>
<feature type="coiled-coil region" evidence="12">
    <location>
        <begin position="848"/>
        <end position="958"/>
    </location>
</feature>
<dbReference type="Gene3D" id="3.40.50.300">
    <property type="entry name" value="P-loop containing nucleotide triphosphate hydrolases"/>
    <property type="match status" value="2"/>
</dbReference>
<dbReference type="Gene3D" id="1.20.1060.20">
    <property type="match status" value="1"/>
</dbReference>
<keyword evidence="4" id="KW-0547">Nucleotide-binding</keyword>
<sequence length="1370" mass="156140">MDIPTPKKPRILDTPVKLLATSPDRKNVVSRGSSVSTTMGLRGPSLQPPVAHQISRGRSQYSQSPPRSPNRSPGRAVELIQLSPIKNSRLELQRLYDTKQKKVERLCIRTLVLENFKSYAGRQVVGPFHSSFSAVVGPNGSGKSNVIDSMLFAFGFRANKMRQGKLSHLIHKSEKYPDLDFCSVEIQFQYVVDEPDGTTRVLSGKPELSVMRKAFKNNTSKYYLNGKESTYTEVTRLLRDEGIDLDHKRFLILQGEVESIAQMKPKAEHEGDDGLLEYLEDIIGTTKYKAQIEQALVEVDSLNDICMEKENRFDLVEKEKLSLEPGKDEALAFLKKEKDLTLLMSKKYQYHLFHNGSKLAKTLSNVSNTMNKLEQEKAKKVEAQKEIVELTDASEQLANRLVSMNNTNKESLAKMRQLERELVSNEEKQKSLLQKRSKAEKTLNTVEKSIKQCENKIEEYISQNQEYETSLTTLNHTIVDAQAELEKMKLALSDKTGDITKEVAVLEKELEPWTNKVEEKKSEIKLVESEISIIKEADLKLESEIANLSQEIEQLRGNISHREESIETLNVESSSIRDYILVGERECTSARSKLEEMKKVLVTHRQRVNDARSAVSSAENKNKVLTALSRLQKSGRIDGYHGRLGDLGTIDDKYDIAISTACPRLDDIVVDTVECGQQCIEHLRKNKLGYARFILLDKLRKFNLQPAHTPENVPRLFDLVKPKEPKFAPAFYSVLRDTLVTTDLSQANRVAYGKKRYRVVTLDGKLIDISGTMTGGGDRAASGLMKSTQQSSLYTPEEVQRMEEELNEREKNFKVAFETFQEMESALQNYLDRQPEIEVELSKQKMDIETISAELESKIERKLELERSNKTSIEDSSELRTAEEKLAALNADLNSFMSASESKNQRIKELRAKIMEIGGLELQTLNSKVDSLNQQIKIVAAKQKKDKTAQKKAELELKRARKQQITAKDDIEHCDIEIQKMKSSYDTISTGMQELQKQLSDLQEEIGTLTDEHAVTKHELDQKNEKIDSYSSIEIELTEQLQKLQNLANYLKKEMNEYDSKLSHLKLRDLGQVMLDLEENKSLQSFSHSPTPDTKRENIQSSMLETHLASPSPNERKISIAENNLSMEVDEQASVLENGLPKLPDSELARVDLEDLERDIVQLQDYIDNSTVDIEILDEYAKRLAEYRRRRIDLNEAIMKRDETRMHCEVLKKRRLDEFMEGFGIISITLKEMYQMITMGGNAELELVDSLDPFSEGVLFSVMPPKKSWRNISNLSGGEKTLSSLALVFALHKYKPTPLYVMDEIDAALDFRNVSIVANYIKERTKNAQFIVISLRNNMFELAQRLVGIYKNSNMTRSTTLQNRDIINVL</sequence>
<dbReference type="EMBL" id="AE016820">
    <property type="protein sequence ID" value="AAS54578.1"/>
    <property type="molecule type" value="Genomic_DNA"/>
</dbReference>